<name>A0A0D2NSD5_HYPSF</name>
<gene>
    <name evidence="3" type="ORF">HYPSUDRAFT_78717</name>
</gene>
<sequence>MDGRDFMSSDSGGPAKPKPKIFSMAQSQALLESRRLNTSYLQDRPPEMNNENTADSGVLQRRSQLQAAPRISLTHFLSNPAPRRPSTPLTASRPLSSSHTHNIQGREVGTQNDMSSPAFTSYDSPESAYIQQIRPGFVAPDPQSTLRLSTLQRPTQSRTTTRPLRESLAPEDSPENRDNVIQYFNSTISRNQDLQKENQHLEAMNIQLAREVTDARARLNSLSEQLQSANSDINTMRPALASVREQLAASETEVTALKSQSSNTAVELAAIVAEHKSLEESHTQERLENERLRATVGTTKDSIARLRIEYANIEDNFKGLKKGHDSLQSSYADAVKEAEGMKLLAKQGLAVLRPMLDDNNIIARASETKTILMELQNDLTASHQVTDLLRNKLHHQGCQLADAQSRIVELESEKRGVMQEFLCARQEGKDEYEVLVAMEKRMEELSARLSAREQESMGALTSAATNEIELKASLQQIAAYEKEIQTQSAELQSLRVLKAENVSGLLALQDVINARDKDIISTRAEIRSLNESKSELRALLAESKKSLADKDNELQMKEPIINAREQEITRLNAQIQALKDSNTELRTALADMKKDLAEKTSELKTRDPNEDLAVKLRDCEANYTSLKAALEVSQEQCIMLERMAKQQEIQLGKKLQDAEKENIEKSSHILSLKEMLSKIQVELKSVREDLKTSLVEASQANGKCHILEQGAKESRESRQSLLADNVALKGEITVLLERLNAASNESFNAVGKYTVLENTLKKSENASKVIRDGLNVEVKNLKSRLDEQTVALFQTKEQCALLKEESASLKERIAASRELQDSTQAALNNAQLLGKSQESRASAAENTLAMTRIQAEETKRTLEKAQARIVTLSGELKRLQDAVQAAETSFVVEREGHSKELKDMITELQAKNSLLAADAEAILLRYRDGRLTNSEREFVGYLMSEAQSIHEEDAVRKANELRRREHTIQTLNSKVTELQMVVARVLKEKGGQSGAANNSLVSIKAWLSSSPERTEHPGINAGNGTDVPVSDAGAPMAPPDAGYSGPEPGSDSEDDVPLSELTKLPTSPPLGGQRHGTKRAHSPAAEEPEQSTRRRT</sequence>
<feature type="compositionally biased region" description="Low complexity" evidence="2">
    <location>
        <begin position="1031"/>
        <end position="1042"/>
    </location>
</feature>
<evidence type="ECO:0000313" key="3">
    <source>
        <dbReference type="EMBL" id="KJA19566.1"/>
    </source>
</evidence>
<keyword evidence="1" id="KW-0175">Coiled coil</keyword>
<dbReference type="EMBL" id="KN817576">
    <property type="protein sequence ID" value="KJA19566.1"/>
    <property type="molecule type" value="Genomic_DNA"/>
</dbReference>
<protein>
    <submittedName>
        <fullName evidence="3">Uncharacterized protein</fullName>
    </submittedName>
</protein>
<organism evidence="3 4">
    <name type="scientific">Hypholoma sublateritium (strain FD-334 SS-4)</name>
    <dbReference type="NCBI Taxonomy" id="945553"/>
    <lineage>
        <taxon>Eukaryota</taxon>
        <taxon>Fungi</taxon>
        <taxon>Dikarya</taxon>
        <taxon>Basidiomycota</taxon>
        <taxon>Agaricomycotina</taxon>
        <taxon>Agaricomycetes</taxon>
        <taxon>Agaricomycetidae</taxon>
        <taxon>Agaricales</taxon>
        <taxon>Agaricineae</taxon>
        <taxon>Strophariaceae</taxon>
        <taxon>Hypholoma</taxon>
    </lineage>
</organism>
<feature type="compositionally biased region" description="Polar residues" evidence="2">
    <location>
        <begin position="87"/>
        <end position="122"/>
    </location>
</feature>
<feature type="region of interest" description="Disordered" evidence="2">
    <location>
        <begin position="1"/>
        <end position="21"/>
    </location>
</feature>
<evidence type="ECO:0000256" key="1">
    <source>
        <dbReference type="SAM" id="Coils"/>
    </source>
</evidence>
<keyword evidence="4" id="KW-1185">Reference proteome</keyword>
<dbReference type="Proteomes" id="UP000054270">
    <property type="component" value="Unassembled WGS sequence"/>
</dbReference>
<evidence type="ECO:0000313" key="4">
    <source>
        <dbReference type="Proteomes" id="UP000054270"/>
    </source>
</evidence>
<feature type="compositionally biased region" description="Low complexity" evidence="2">
    <location>
        <begin position="149"/>
        <end position="162"/>
    </location>
</feature>
<dbReference type="OMA" id="ANGKCHI"/>
<feature type="non-terminal residue" evidence="3">
    <location>
        <position position="1096"/>
    </location>
</feature>
<feature type="region of interest" description="Disordered" evidence="2">
    <location>
        <begin position="138"/>
        <end position="178"/>
    </location>
</feature>
<feature type="coiled-coil region" evidence="1">
    <location>
        <begin position="848"/>
        <end position="889"/>
    </location>
</feature>
<evidence type="ECO:0000256" key="2">
    <source>
        <dbReference type="SAM" id="MobiDB-lite"/>
    </source>
</evidence>
<dbReference type="STRING" id="945553.A0A0D2NSD5"/>
<dbReference type="AlphaFoldDB" id="A0A0D2NSD5"/>
<feature type="region of interest" description="Disordered" evidence="2">
    <location>
        <begin position="76"/>
        <end position="122"/>
    </location>
</feature>
<reference evidence="4" key="1">
    <citation type="submission" date="2014-04" db="EMBL/GenBank/DDBJ databases">
        <title>Evolutionary Origins and Diversification of the Mycorrhizal Mutualists.</title>
        <authorList>
            <consortium name="DOE Joint Genome Institute"/>
            <consortium name="Mycorrhizal Genomics Consortium"/>
            <person name="Kohler A."/>
            <person name="Kuo A."/>
            <person name="Nagy L.G."/>
            <person name="Floudas D."/>
            <person name="Copeland A."/>
            <person name="Barry K.W."/>
            <person name="Cichocki N."/>
            <person name="Veneault-Fourrey C."/>
            <person name="LaButti K."/>
            <person name="Lindquist E.A."/>
            <person name="Lipzen A."/>
            <person name="Lundell T."/>
            <person name="Morin E."/>
            <person name="Murat C."/>
            <person name="Riley R."/>
            <person name="Ohm R."/>
            <person name="Sun H."/>
            <person name="Tunlid A."/>
            <person name="Henrissat B."/>
            <person name="Grigoriev I.V."/>
            <person name="Hibbett D.S."/>
            <person name="Martin F."/>
        </authorList>
    </citation>
    <scope>NUCLEOTIDE SEQUENCE [LARGE SCALE GENOMIC DNA]</scope>
    <source>
        <strain evidence="4">FD-334 SS-4</strain>
    </source>
</reference>
<feature type="coiled-coil region" evidence="1">
    <location>
        <begin position="400"/>
        <end position="497"/>
    </location>
</feature>
<dbReference type="OrthoDB" id="3246510at2759"/>
<feature type="coiled-coil region" evidence="1">
    <location>
        <begin position="771"/>
        <end position="812"/>
    </location>
</feature>
<accession>A0A0D2NSD5</accession>
<feature type="coiled-coil region" evidence="1">
    <location>
        <begin position="191"/>
        <end position="323"/>
    </location>
</feature>
<feature type="coiled-coil region" evidence="1">
    <location>
        <begin position="526"/>
        <end position="636"/>
    </location>
</feature>
<proteinExistence type="predicted"/>
<feature type="region of interest" description="Disordered" evidence="2">
    <location>
        <begin position="1011"/>
        <end position="1096"/>
    </location>
</feature>